<feature type="repeat" description="WD" evidence="3">
    <location>
        <begin position="1283"/>
        <end position="1312"/>
    </location>
</feature>
<feature type="coiled-coil region" evidence="4">
    <location>
        <begin position="961"/>
        <end position="995"/>
    </location>
</feature>
<dbReference type="PRINTS" id="PR00320">
    <property type="entry name" value="GPROTEINBRPT"/>
</dbReference>
<dbReference type="PROSITE" id="PS51698">
    <property type="entry name" value="U_BOX"/>
    <property type="match status" value="1"/>
</dbReference>
<name>A0A819B9R7_9BILA</name>
<dbReference type="CDD" id="cd16655">
    <property type="entry name" value="RING-Ubox_WDSUB1-like"/>
    <property type="match status" value="1"/>
</dbReference>
<dbReference type="InterPro" id="IPR019775">
    <property type="entry name" value="WD40_repeat_CS"/>
</dbReference>
<dbReference type="InterPro" id="IPR020472">
    <property type="entry name" value="WD40_PAC1"/>
</dbReference>
<dbReference type="InterPro" id="IPR013083">
    <property type="entry name" value="Znf_RING/FYVE/PHD"/>
</dbReference>
<feature type="compositionally biased region" description="Basic residues" evidence="5">
    <location>
        <begin position="40"/>
        <end position="50"/>
    </location>
</feature>
<feature type="coiled-coil region" evidence="4">
    <location>
        <begin position="1547"/>
        <end position="1574"/>
    </location>
</feature>
<evidence type="ECO:0000256" key="2">
    <source>
        <dbReference type="ARBA" id="ARBA00022737"/>
    </source>
</evidence>
<evidence type="ECO:0000313" key="7">
    <source>
        <dbReference type="EMBL" id="CAF3798228.1"/>
    </source>
</evidence>
<dbReference type="Gene3D" id="1.10.287.1490">
    <property type="match status" value="1"/>
</dbReference>
<dbReference type="PROSITE" id="PS00678">
    <property type="entry name" value="WD_REPEATS_1"/>
    <property type="match status" value="2"/>
</dbReference>
<dbReference type="GO" id="GO:0004842">
    <property type="term" value="F:ubiquitin-protein transferase activity"/>
    <property type="evidence" value="ECO:0007669"/>
    <property type="project" value="InterPro"/>
</dbReference>
<feature type="repeat" description="WD" evidence="3">
    <location>
        <begin position="1315"/>
        <end position="1344"/>
    </location>
</feature>
<dbReference type="InterPro" id="IPR003613">
    <property type="entry name" value="Ubox_domain"/>
</dbReference>
<feature type="repeat" description="WD" evidence="3">
    <location>
        <begin position="1458"/>
        <end position="1499"/>
    </location>
</feature>
<dbReference type="InterPro" id="IPR036322">
    <property type="entry name" value="WD40_repeat_dom_sf"/>
</dbReference>
<keyword evidence="1 3" id="KW-0853">WD repeat</keyword>
<dbReference type="PANTHER" id="PTHR44129">
    <property type="entry name" value="WD REPEAT-CONTAINING PROTEIN POP1"/>
    <property type="match status" value="1"/>
</dbReference>
<feature type="coiled-coil region" evidence="4">
    <location>
        <begin position="718"/>
        <end position="812"/>
    </location>
</feature>
<reference evidence="7" key="1">
    <citation type="submission" date="2021-02" db="EMBL/GenBank/DDBJ databases">
        <authorList>
            <person name="Nowell W R."/>
        </authorList>
    </citation>
    <scope>NUCLEOTIDE SEQUENCE</scope>
</reference>
<feature type="repeat" description="WD" evidence="3">
    <location>
        <begin position="1417"/>
        <end position="1457"/>
    </location>
</feature>
<feature type="coiled-coil region" evidence="4">
    <location>
        <begin position="384"/>
        <end position="411"/>
    </location>
</feature>
<gene>
    <name evidence="7" type="ORF">OTI717_LOCUS18121</name>
</gene>
<accession>A0A819B9R7</accession>
<feature type="coiled-coil region" evidence="4">
    <location>
        <begin position="552"/>
        <end position="579"/>
    </location>
</feature>
<protein>
    <recommendedName>
        <fullName evidence="6">U-box domain-containing protein</fullName>
    </recommendedName>
</protein>
<feature type="coiled-coil region" evidence="4">
    <location>
        <begin position="1060"/>
        <end position="1101"/>
    </location>
</feature>
<dbReference type="SUPFAM" id="SSF57850">
    <property type="entry name" value="RING/U-box"/>
    <property type="match status" value="1"/>
</dbReference>
<dbReference type="SUPFAM" id="SSF50978">
    <property type="entry name" value="WD40 repeat-like"/>
    <property type="match status" value="1"/>
</dbReference>
<evidence type="ECO:0000256" key="4">
    <source>
        <dbReference type="SAM" id="Coils"/>
    </source>
</evidence>
<keyword evidence="2" id="KW-0677">Repeat</keyword>
<feature type="coiled-coil region" evidence="4">
    <location>
        <begin position="475"/>
        <end position="516"/>
    </location>
</feature>
<feature type="coiled-coil region" evidence="4">
    <location>
        <begin position="869"/>
        <end position="903"/>
    </location>
</feature>
<feature type="compositionally biased region" description="Basic and acidic residues" evidence="5">
    <location>
        <begin position="29"/>
        <end position="39"/>
    </location>
</feature>
<feature type="region of interest" description="Disordered" evidence="5">
    <location>
        <begin position="1"/>
        <end position="62"/>
    </location>
</feature>
<feature type="region of interest" description="Disordered" evidence="5">
    <location>
        <begin position="271"/>
        <end position="299"/>
    </location>
</feature>
<dbReference type="Proteomes" id="UP000663823">
    <property type="component" value="Unassembled WGS sequence"/>
</dbReference>
<dbReference type="EMBL" id="CAJOAX010002467">
    <property type="protein sequence ID" value="CAF3798228.1"/>
    <property type="molecule type" value="Genomic_DNA"/>
</dbReference>
<dbReference type="PROSITE" id="PS50294">
    <property type="entry name" value="WD_REPEATS_REGION"/>
    <property type="match status" value="2"/>
</dbReference>
<dbReference type="Gene3D" id="3.30.40.10">
    <property type="entry name" value="Zinc/RING finger domain, C3HC4 (zinc finger)"/>
    <property type="match status" value="1"/>
</dbReference>
<feature type="compositionally biased region" description="Polar residues" evidence="5">
    <location>
        <begin position="53"/>
        <end position="62"/>
    </location>
</feature>
<evidence type="ECO:0000256" key="1">
    <source>
        <dbReference type="ARBA" id="ARBA00022574"/>
    </source>
</evidence>
<dbReference type="InterPro" id="IPR001680">
    <property type="entry name" value="WD40_rpt"/>
</dbReference>
<dbReference type="InterPro" id="IPR050349">
    <property type="entry name" value="WD_LIS1/nudF_dynein_reg"/>
</dbReference>
<dbReference type="GO" id="GO:0016567">
    <property type="term" value="P:protein ubiquitination"/>
    <property type="evidence" value="ECO:0007669"/>
    <property type="project" value="InterPro"/>
</dbReference>
<keyword evidence="4" id="KW-0175">Coiled coil</keyword>
<sequence length="1668" mass="195698">MYAKNRRKNYTENMEITTAERDTGEEENEANKKHNEKHQVKTSKGKHHKQSRDLLTTTNGASPLSNLSLPINNDKSASYVAHLLHEADLTSLVQLDTVTQIKFFLDERANLINQMEFIRTQFEKQYTILKRRLDENENENERLKTQYRSSSKELALYKNLVEAPDNPESPTKSKDYQQLKLTIDKILQENEHLHSELNKFKTSDPVYEQVQLLDTTNKKLKEELIKLTKENNRLNKMISLDEIKYLKSNLTKTIEECEQLRLINKKLAQQCQQQTSSPKQAHFHPPPPPSPVSNQEQLSPIARRSSRLIDENLLKQYPSKEVIELREHVHRLEQTLHKRDYELQKLQNEIDKGTSSIMSSIEDLYTVSSNVSSPKSILKHQPPIVQLQNEIDQLHDKLDELTRENQILKTRTQEFDTIYEENEYLYAEKSQWNEEMERSRIRQLVLEQEIHTLKEREKEFILTNDPAITTDNSNLSQLKLKIDWLNQANNQLELEVVRLREQIDSITKKFHQAKRDLINKTQHYKQILEAAQDTQKLPQELARIEKLYTDMETKFEYERQEYEKTIAALEEQSEKREQKYSSLYDTILKLQNDYRQKELDFVQQMDDVINQRDTLYVQLTSVQNVYEQLQKENRTLEEEINSKNETNRDLKFALTTSNNDSETIYNQLHQLNTNLSDLQKKYDHDIAERNSQIEILRTEQKQLMTHYDGEVFKTHQTIIQLQHDNNQYVNQLERYRLNIDKLKIEINEKQNFIEQVQNDLSERSALHLSINNQLTQENKLKMTKIAELEQALSQGQQHKIELQRTIQELQTELFKSRMIAKESVEKSEEFERRFRETDKHFIHLNETTEPTKRELNTLRFELLTKSDQNTVLQNIIEDEKLKRQRLELKLKRLKDEYVDVRKELYTRIEENNALQHELIEYRYKIDYYSQMNNQTLHLTAPSNEKESSTAVQLYLKEKTDSQSWQAKCRIYQQKIEQLQKNYELIRDKYKQRLHEERGIFERTKLKYLDHMKNIQKDLHETRQLLEKDTELKMNQESAYQELIDERRQLLTSMLDKDAKVREMRRENLLLTSKIQLLENQMENLNDRVDRTLRERSQLRRDVNSVRLNSNVSIETSARSSPILPSTRSTTYIDSTGWTQPVYYTESFGFNNDPQLKRLLFLSDNPPLLSVQLVHTLRGHTSDVNAVIFSPTHSTSPLLASCSSDKTIRLWNLNDQSSTTLTRHTYQVHCLAFSPILNDTNDSKIKNMASVSTDGTCLLWDLTTISVLKEYKHDSGSPIRVCQFSSDGILLATAGDDELINLWDITASSSRPVKTLSGHSASIVALRFFSNHLISGSFYGDLKVWVVNSSFIGPVHFEREAHDLGVTCLDIVSPSSTESQHHHHHPPHLIASGGNDNHVKIWHCTSSSKHHLTLVRTLKKHICAVMCVSFGIKHYLASGSGDKTIIIWNYDTGHFIHQFDAHTRYVTCCSFSLDGHYLASGSNDRVVNIWKINYNDNENENDETNHKKSKKQQFQLHSIDQWTNEMVQQWLEQFHIKTKLNLTGNDLLSKSDNEILELFNNNEQLLNELSSLRHKHFIKQISLKKTNENSTSDENNKESIPNEFLCPITHELMNDPVCASDGYTYERKAIEEWLTKQKTSPLMNLSIKGTQLYSNKVLKMLIDKYVQQS</sequence>
<proteinExistence type="predicted"/>
<dbReference type="CDD" id="cd00200">
    <property type="entry name" value="WD40"/>
    <property type="match status" value="1"/>
</dbReference>
<evidence type="ECO:0000259" key="6">
    <source>
        <dbReference type="PROSITE" id="PS51698"/>
    </source>
</evidence>
<evidence type="ECO:0000313" key="8">
    <source>
        <dbReference type="Proteomes" id="UP000663823"/>
    </source>
</evidence>
<evidence type="ECO:0000256" key="3">
    <source>
        <dbReference type="PROSITE-ProRule" id="PRU00221"/>
    </source>
</evidence>
<feature type="coiled-coil region" evidence="4">
    <location>
        <begin position="619"/>
        <end position="688"/>
    </location>
</feature>
<dbReference type="PROSITE" id="PS50082">
    <property type="entry name" value="WD_REPEATS_2"/>
    <property type="match status" value="5"/>
</dbReference>
<dbReference type="Pfam" id="PF00400">
    <property type="entry name" value="WD40"/>
    <property type="match status" value="7"/>
</dbReference>
<dbReference type="SMART" id="SM00504">
    <property type="entry name" value="Ubox"/>
    <property type="match status" value="1"/>
</dbReference>
<feature type="coiled-coil region" evidence="4">
    <location>
        <begin position="119"/>
        <end position="270"/>
    </location>
</feature>
<dbReference type="SMART" id="SM00320">
    <property type="entry name" value="WD40"/>
    <property type="match status" value="7"/>
</dbReference>
<dbReference type="Pfam" id="PF04564">
    <property type="entry name" value="U-box"/>
    <property type="match status" value="1"/>
</dbReference>
<dbReference type="InterPro" id="IPR015943">
    <property type="entry name" value="WD40/YVTN_repeat-like_dom_sf"/>
</dbReference>
<evidence type="ECO:0000256" key="5">
    <source>
        <dbReference type="SAM" id="MobiDB-lite"/>
    </source>
</evidence>
<feature type="repeat" description="WD" evidence="3">
    <location>
        <begin position="1176"/>
        <end position="1220"/>
    </location>
</feature>
<comment type="caution">
    <text evidence="7">The sequence shown here is derived from an EMBL/GenBank/DDBJ whole genome shotgun (WGS) entry which is preliminary data.</text>
</comment>
<organism evidence="7 8">
    <name type="scientific">Rotaria sordida</name>
    <dbReference type="NCBI Taxonomy" id="392033"/>
    <lineage>
        <taxon>Eukaryota</taxon>
        <taxon>Metazoa</taxon>
        <taxon>Spiralia</taxon>
        <taxon>Gnathifera</taxon>
        <taxon>Rotifera</taxon>
        <taxon>Eurotatoria</taxon>
        <taxon>Bdelloidea</taxon>
        <taxon>Philodinida</taxon>
        <taxon>Philodinidae</taxon>
        <taxon>Rotaria</taxon>
    </lineage>
</organism>
<dbReference type="Gene3D" id="2.130.10.10">
    <property type="entry name" value="YVTN repeat-like/Quinoprotein amine dehydrogenase"/>
    <property type="match status" value="2"/>
</dbReference>
<feature type="domain" description="U-box" evidence="6">
    <location>
        <begin position="1598"/>
        <end position="1668"/>
    </location>
</feature>